<sequence>MCSAMTEARFAEDQQRLRVAARAARARLSPDERKTAADAAARRALGALSPAPLMVAVSWSIGDEMDTGPLIAGLAEAGRACCLPVVVGKGMALRFRTYAPGDRLAAGAFGVPAPLATEPYVEPDVLIVPLAAFDRAGGRIGYGGGFYDRTLAQLRAKGPVRAFGYAFSVQEVDHIPLRPHDERLDAIITERGVIEV</sequence>
<dbReference type="InterPro" id="IPR037171">
    <property type="entry name" value="NagB/RpiA_transferase-like"/>
</dbReference>
<dbReference type="PANTHER" id="PTHR23407">
    <property type="entry name" value="ATPASE INHIBITOR/5-FORMYLTETRAHYDROFOLATE CYCLO-LIGASE"/>
    <property type="match status" value="1"/>
</dbReference>
<dbReference type="STRING" id="1827387.A4S15_04395"/>
<evidence type="ECO:0000256" key="2">
    <source>
        <dbReference type="ARBA" id="ARBA00022741"/>
    </source>
</evidence>
<dbReference type="PANTHER" id="PTHR23407:SF1">
    <property type="entry name" value="5-FORMYLTETRAHYDROFOLATE CYCLO-LIGASE"/>
    <property type="match status" value="1"/>
</dbReference>
<evidence type="ECO:0000256" key="4">
    <source>
        <dbReference type="PIRSR" id="PIRSR006806-1"/>
    </source>
</evidence>
<evidence type="ECO:0000256" key="1">
    <source>
        <dbReference type="ARBA" id="ARBA00010638"/>
    </source>
</evidence>
<dbReference type="SUPFAM" id="SSF100950">
    <property type="entry name" value="NagB/RpiA/CoA transferase-like"/>
    <property type="match status" value="1"/>
</dbReference>
<evidence type="ECO:0000313" key="7">
    <source>
        <dbReference type="Proteomes" id="UP000192872"/>
    </source>
</evidence>
<proteinExistence type="inferred from homology"/>
<evidence type="ECO:0000313" key="6">
    <source>
        <dbReference type="EMBL" id="OQW54458.1"/>
    </source>
</evidence>
<evidence type="ECO:0000256" key="3">
    <source>
        <dbReference type="ARBA" id="ARBA00022840"/>
    </source>
</evidence>
<feature type="binding site" evidence="4">
    <location>
        <begin position="139"/>
        <end position="147"/>
    </location>
    <ligand>
        <name>ATP</name>
        <dbReference type="ChEBI" id="CHEBI:30616"/>
    </ligand>
</feature>
<protein>
    <recommendedName>
        <fullName evidence="5">5-formyltetrahydrofolate cyclo-ligase</fullName>
        <ecNumber evidence="5">6.3.3.2</ecNumber>
    </recommendedName>
</protein>
<dbReference type="PIRSF" id="PIRSF006806">
    <property type="entry name" value="FTHF_cligase"/>
    <property type="match status" value="1"/>
</dbReference>
<feature type="binding site" evidence="4">
    <location>
        <position position="64"/>
    </location>
    <ligand>
        <name>substrate</name>
    </ligand>
</feature>
<dbReference type="EMBL" id="LWDL01000003">
    <property type="protein sequence ID" value="OQW54458.1"/>
    <property type="molecule type" value="Genomic_DNA"/>
</dbReference>
<keyword evidence="5" id="KW-0479">Metal-binding</keyword>
<comment type="caution">
    <text evidence="6">The sequence shown here is derived from an EMBL/GenBank/DDBJ whole genome shotgun (WGS) entry which is preliminary data.</text>
</comment>
<organism evidence="6 7">
    <name type="scientific">Candidatus Raskinella chloraquaticus</name>
    <dbReference type="NCBI Taxonomy" id="1951219"/>
    <lineage>
        <taxon>Bacteria</taxon>
        <taxon>Pseudomonadati</taxon>
        <taxon>Pseudomonadota</taxon>
        <taxon>Alphaproteobacteria</taxon>
        <taxon>Hyphomicrobiales</taxon>
        <taxon>Phreatobacteraceae</taxon>
        <taxon>Candidatus Raskinella</taxon>
    </lineage>
</organism>
<comment type="cofactor">
    <cofactor evidence="5">
        <name>Mg(2+)</name>
        <dbReference type="ChEBI" id="CHEBI:18420"/>
    </cofactor>
</comment>
<keyword evidence="3 4" id="KW-0067">ATP-binding</keyword>
<dbReference type="Proteomes" id="UP000192872">
    <property type="component" value="Unassembled WGS sequence"/>
</dbReference>
<dbReference type="NCBIfam" id="TIGR02727">
    <property type="entry name" value="MTHFS_bact"/>
    <property type="match status" value="1"/>
</dbReference>
<reference evidence="6 7" key="1">
    <citation type="journal article" date="2017" name="Water Res.">
        <title>Comammox in drinking water systems.</title>
        <authorList>
            <person name="Wang Y."/>
            <person name="Ma L."/>
            <person name="Mao Y."/>
            <person name="Jiang X."/>
            <person name="Xia Y."/>
            <person name="Yu K."/>
            <person name="Li B."/>
            <person name="Zhang T."/>
        </authorList>
    </citation>
    <scope>NUCLEOTIDE SEQUENCE [LARGE SCALE GENOMIC DNA]</scope>
    <source>
        <strain evidence="6">SG_bin8</strain>
    </source>
</reference>
<dbReference type="Pfam" id="PF01812">
    <property type="entry name" value="5-FTHF_cyc-lig"/>
    <property type="match status" value="1"/>
</dbReference>
<dbReference type="Gene3D" id="3.40.50.10420">
    <property type="entry name" value="NagB/RpiA/CoA transferase-like"/>
    <property type="match status" value="1"/>
</dbReference>
<keyword evidence="5" id="KW-0460">Magnesium</keyword>
<dbReference type="GO" id="GO:0046872">
    <property type="term" value="F:metal ion binding"/>
    <property type="evidence" value="ECO:0007669"/>
    <property type="project" value="UniProtKB-KW"/>
</dbReference>
<accession>A0A1W9I404</accession>
<dbReference type="GO" id="GO:0030272">
    <property type="term" value="F:5-formyltetrahydrofolate cyclo-ligase activity"/>
    <property type="evidence" value="ECO:0007669"/>
    <property type="project" value="UniProtKB-EC"/>
</dbReference>
<dbReference type="InterPro" id="IPR024185">
    <property type="entry name" value="FTHF_cligase-like_sf"/>
</dbReference>
<dbReference type="AlphaFoldDB" id="A0A1W9I404"/>
<dbReference type="GO" id="GO:0005524">
    <property type="term" value="F:ATP binding"/>
    <property type="evidence" value="ECO:0007669"/>
    <property type="project" value="UniProtKB-KW"/>
</dbReference>
<name>A0A1W9I404_9HYPH</name>
<evidence type="ECO:0000256" key="5">
    <source>
        <dbReference type="RuleBase" id="RU361279"/>
    </source>
</evidence>
<dbReference type="GO" id="GO:0035999">
    <property type="term" value="P:tetrahydrofolate interconversion"/>
    <property type="evidence" value="ECO:0007669"/>
    <property type="project" value="TreeGrafter"/>
</dbReference>
<comment type="similarity">
    <text evidence="1 5">Belongs to the 5-formyltetrahydrofolate cyclo-ligase family.</text>
</comment>
<keyword evidence="2 4" id="KW-0547">Nucleotide-binding</keyword>
<dbReference type="GO" id="GO:0009396">
    <property type="term" value="P:folic acid-containing compound biosynthetic process"/>
    <property type="evidence" value="ECO:0007669"/>
    <property type="project" value="TreeGrafter"/>
</dbReference>
<comment type="catalytic activity">
    <reaction evidence="5">
        <text>(6S)-5-formyl-5,6,7,8-tetrahydrofolate + ATP = (6R)-5,10-methenyltetrahydrofolate + ADP + phosphate</text>
        <dbReference type="Rhea" id="RHEA:10488"/>
        <dbReference type="ChEBI" id="CHEBI:30616"/>
        <dbReference type="ChEBI" id="CHEBI:43474"/>
        <dbReference type="ChEBI" id="CHEBI:57455"/>
        <dbReference type="ChEBI" id="CHEBI:57457"/>
        <dbReference type="ChEBI" id="CHEBI:456216"/>
        <dbReference type="EC" id="6.3.3.2"/>
    </reaction>
</comment>
<gene>
    <name evidence="6" type="ORF">A4S15_04395</name>
</gene>
<dbReference type="InterPro" id="IPR002698">
    <property type="entry name" value="FTHF_cligase"/>
</dbReference>
<dbReference type="EC" id="6.3.3.2" evidence="5"/>